<dbReference type="Pfam" id="PF03966">
    <property type="entry name" value="Trm112p"/>
    <property type="match status" value="1"/>
</dbReference>
<sequence>MVSKDLLDILRCPACVREKEGRLETYKNTWLICQDCGRKYPIVEDIPVMLIDEGDKWVDTKNEDLPIPPPRPQS</sequence>
<dbReference type="EMBL" id="QUMS01000005">
    <property type="protein sequence ID" value="REG05546.1"/>
    <property type="molecule type" value="Genomic_DNA"/>
</dbReference>
<evidence type="ECO:0008006" key="3">
    <source>
        <dbReference type="Google" id="ProtNLM"/>
    </source>
</evidence>
<keyword evidence="2" id="KW-1185">Reference proteome</keyword>
<dbReference type="RefSeq" id="WP_116226203.1">
    <property type="nucleotide sequence ID" value="NZ_AP018437.1"/>
</dbReference>
<evidence type="ECO:0000313" key="1">
    <source>
        <dbReference type="EMBL" id="REG05546.1"/>
    </source>
</evidence>
<proteinExistence type="predicted"/>
<dbReference type="OrthoDB" id="9812205at2"/>
<dbReference type="AlphaFoldDB" id="A0A347ZWX2"/>
<gene>
    <name evidence="1" type="ORF">DFR64_2955</name>
</gene>
<protein>
    <recommendedName>
        <fullName evidence="3">Trm112 family protein</fullName>
    </recommendedName>
</protein>
<dbReference type="SUPFAM" id="SSF158997">
    <property type="entry name" value="Trm112p-like"/>
    <property type="match status" value="1"/>
</dbReference>
<name>A0A347ZWX2_9CHLR</name>
<reference evidence="1 2" key="1">
    <citation type="submission" date="2018-08" db="EMBL/GenBank/DDBJ databases">
        <title>Genomic Encyclopedia of Type Strains, Phase IV (KMG-IV): sequencing the most valuable type-strain genomes for metagenomic binning, comparative biology and taxonomic classification.</title>
        <authorList>
            <person name="Goeker M."/>
        </authorList>
    </citation>
    <scope>NUCLEOTIDE SEQUENCE [LARGE SCALE GENOMIC DNA]</scope>
    <source>
        <strain evidence="1 2">DSM 23923</strain>
    </source>
</reference>
<dbReference type="Proteomes" id="UP000256388">
    <property type="component" value="Unassembled WGS sequence"/>
</dbReference>
<organism evidence="1 2">
    <name type="scientific">Pelolinea submarina</name>
    <dbReference type="NCBI Taxonomy" id="913107"/>
    <lineage>
        <taxon>Bacteria</taxon>
        <taxon>Bacillati</taxon>
        <taxon>Chloroflexota</taxon>
        <taxon>Anaerolineae</taxon>
        <taxon>Anaerolineales</taxon>
        <taxon>Anaerolineaceae</taxon>
        <taxon>Pelolinea</taxon>
    </lineage>
</organism>
<comment type="caution">
    <text evidence="1">The sequence shown here is derived from an EMBL/GenBank/DDBJ whole genome shotgun (WGS) entry which is preliminary data.</text>
</comment>
<evidence type="ECO:0000313" key="2">
    <source>
        <dbReference type="Proteomes" id="UP000256388"/>
    </source>
</evidence>
<dbReference type="InterPro" id="IPR005651">
    <property type="entry name" value="Trm112-like"/>
</dbReference>
<accession>A0A347ZWX2</accession>
<dbReference type="Gene3D" id="2.20.25.10">
    <property type="match status" value="1"/>
</dbReference>